<dbReference type="InParanoid" id="A0A0M8K8R3"/>
<proteinExistence type="predicted"/>
<evidence type="ECO:0000313" key="3">
    <source>
        <dbReference type="Proteomes" id="UP000037784"/>
    </source>
</evidence>
<keyword evidence="1" id="KW-0812">Transmembrane</keyword>
<gene>
    <name evidence="2" type="ORF">ARMA_1009</name>
</gene>
<dbReference type="EMBL" id="BBZA01000065">
    <property type="protein sequence ID" value="GAP62586.1"/>
    <property type="molecule type" value="Genomic_DNA"/>
</dbReference>
<name>A0A0M8K8R3_9CHLR</name>
<keyword evidence="3" id="KW-1185">Reference proteome</keyword>
<comment type="caution">
    <text evidence="2">The sequence shown here is derived from an EMBL/GenBank/DDBJ whole genome shotgun (WGS) entry which is preliminary data.</text>
</comment>
<reference evidence="2 3" key="1">
    <citation type="journal article" date="2015" name="Genome Announc.">
        <title>Draft Genome Sequence of a Heterotrophic Facultative Anaerobic Thermophilic Bacterium, Ardenticatena maritima Strain 110ST.</title>
        <authorList>
            <person name="Kawaichi S."/>
            <person name="Yoshida T."/>
            <person name="Sako Y."/>
            <person name="Nakamura R."/>
        </authorList>
    </citation>
    <scope>NUCLEOTIDE SEQUENCE [LARGE SCALE GENOMIC DNA]</scope>
    <source>
        <strain evidence="2 3">110S</strain>
    </source>
</reference>
<evidence type="ECO:0000256" key="1">
    <source>
        <dbReference type="SAM" id="Phobius"/>
    </source>
</evidence>
<accession>A0A0M8K8R3</accession>
<feature type="transmembrane region" description="Helical" evidence="1">
    <location>
        <begin position="19"/>
        <end position="37"/>
    </location>
</feature>
<evidence type="ECO:0000313" key="2">
    <source>
        <dbReference type="EMBL" id="GAP62586.1"/>
    </source>
</evidence>
<dbReference type="Proteomes" id="UP000037784">
    <property type="component" value="Unassembled WGS sequence"/>
</dbReference>
<sequence length="129" mass="13822">MGTFSNACVGSVPANAWNFKSAFAPFIGAGVCVFILMRHNTSWLSIFGEGDMELECVFVGQGLLQAEVAKSKLEAFGIPAILQYESVGPIYGLTVDGLGQVKVMVPADLADEARRLLNEEHPDADDTAR</sequence>
<protein>
    <submittedName>
        <fullName evidence="2">Uncharacterized protein</fullName>
    </submittedName>
</protein>
<keyword evidence="1" id="KW-0472">Membrane</keyword>
<reference evidence="3" key="2">
    <citation type="submission" date="2015-08" db="EMBL/GenBank/DDBJ databases">
        <title>Draft Genome Sequence of a Heterotrophic Facultative Anaerobic Bacterium Ardenticatena maritima Strain 110S.</title>
        <authorList>
            <person name="Kawaichi S."/>
            <person name="Yoshida T."/>
            <person name="Sako Y."/>
            <person name="Nakamura R."/>
        </authorList>
    </citation>
    <scope>NUCLEOTIDE SEQUENCE [LARGE SCALE GENOMIC DNA]</scope>
    <source>
        <strain evidence="3">110S</strain>
    </source>
</reference>
<dbReference type="AlphaFoldDB" id="A0A0M8K8R3"/>
<dbReference type="STRING" id="872965.SE16_12110"/>
<keyword evidence="1" id="KW-1133">Transmembrane helix</keyword>
<organism evidence="2 3">
    <name type="scientific">Ardenticatena maritima</name>
    <dbReference type="NCBI Taxonomy" id="872965"/>
    <lineage>
        <taxon>Bacteria</taxon>
        <taxon>Bacillati</taxon>
        <taxon>Chloroflexota</taxon>
        <taxon>Ardenticatenia</taxon>
        <taxon>Ardenticatenales</taxon>
        <taxon>Ardenticatenaceae</taxon>
        <taxon>Ardenticatena</taxon>
    </lineage>
</organism>